<dbReference type="SUPFAM" id="SSF53955">
    <property type="entry name" value="Lysozyme-like"/>
    <property type="match status" value="1"/>
</dbReference>
<protein>
    <submittedName>
        <fullName evidence="2">Transglycosylase-like protein with SLT domain</fullName>
    </submittedName>
</protein>
<keyword evidence="3" id="KW-1185">Reference proteome</keyword>
<proteinExistence type="predicted"/>
<dbReference type="Gene3D" id="1.10.530.10">
    <property type="match status" value="1"/>
</dbReference>
<comment type="caution">
    <text evidence="2">The sequence shown here is derived from an EMBL/GenBank/DDBJ whole genome shotgun (WGS) entry which is preliminary data.</text>
</comment>
<dbReference type="InterPro" id="IPR023346">
    <property type="entry name" value="Lysozyme-like_dom_sf"/>
</dbReference>
<dbReference type="EMBL" id="VLLB01000001">
    <property type="protein sequence ID" value="TWI69364.1"/>
    <property type="molecule type" value="Genomic_DNA"/>
</dbReference>
<accession>A0A562RL76</accession>
<sequence length="120" mass="13550">MQQRVIDIIIEEGRKIGFNNREIACYLAIAKRQSGFHPDAANTDSTASGIAQVTDSTARQFGIDDSNRFNARASIRAGLQYLKRIRNKAIKESAHWAADPADHVRHVVSYRWPGTKEKRQ</sequence>
<organism evidence="2 3">
    <name type="scientific">Pseudoduganella lurida</name>
    <dbReference type="NCBI Taxonomy" id="1036180"/>
    <lineage>
        <taxon>Bacteria</taxon>
        <taxon>Pseudomonadati</taxon>
        <taxon>Pseudomonadota</taxon>
        <taxon>Betaproteobacteria</taxon>
        <taxon>Burkholderiales</taxon>
        <taxon>Oxalobacteraceae</taxon>
        <taxon>Telluria group</taxon>
        <taxon>Pseudoduganella</taxon>
    </lineage>
</organism>
<gene>
    <name evidence="2" type="ORF">IP91_00432</name>
</gene>
<dbReference type="AlphaFoldDB" id="A0A562RL76"/>
<dbReference type="Pfam" id="PF01464">
    <property type="entry name" value="SLT"/>
    <property type="match status" value="1"/>
</dbReference>
<evidence type="ECO:0000313" key="2">
    <source>
        <dbReference type="EMBL" id="TWI69364.1"/>
    </source>
</evidence>
<dbReference type="InterPro" id="IPR008258">
    <property type="entry name" value="Transglycosylase_SLT_dom_1"/>
</dbReference>
<name>A0A562RL76_9BURK</name>
<dbReference type="Proteomes" id="UP000318431">
    <property type="component" value="Unassembled WGS sequence"/>
</dbReference>
<reference evidence="2 3" key="1">
    <citation type="journal article" date="2015" name="Stand. Genomic Sci.">
        <title>Genomic Encyclopedia of Bacterial and Archaeal Type Strains, Phase III: the genomes of soil and plant-associated and newly described type strains.</title>
        <authorList>
            <person name="Whitman W.B."/>
            <person name="Woyke T."/>
            <person name="Klenk H.P."/>
            <person name="Zhou Y."/>
            <person name="Lilburn T.G."/>
            <person name="Beck B.J."/>
            <person name="De Vos P."/>
            <person name="Vandamme P."/>
            <person name="Eisen J.A."/>
            <person name="Garrity G."/>
            <person name="Hugenholtz P."/>
            <person name="Kyrpides N.C."/>
        </authorList>
    </citation>
    <scope>NUCLEOTIDE SEQUENCE [LARGE SCALE GENOMIC DNA]</scope>
    <source>
        <strain evidence="2 3">CGMCC 1.10822</strain>
    </source>
</reference>
<feature type="domain" description="Transglycosylase SLT" evidence="1">
    <location>
        <begin position="25"/>
        <end position="90"/>
    </location>
</feature>
<evidence type="ECO:0000313" key="3">
    <source>
        <dbReference type="Proteomes" id="UP000318431"/>
    </source>
</evidence>
<evidence type="ECO:0000259" key="1">
    <source>
        <dbReference type="Pfam" id="PF01464"/>
    </source>
</evidence>